<dbReference type="PROSITE" id="PS50048">
    <property type="entry name" value="ZN2_CY6_FUNGAL_2"/>
    <property type="match status" value="1"/>
</dbReference>
<evidence type="ECO:0000256" key="6">
    <source>
        <dbReference type="ARBA" id="ARBA00023242"/>
    </source>
</evidence>
<organism evidence="8 9">
    <name type="scientific">Penicillium frequentans</name>
    <dbReference type="NCBI Taxonomy" id="3151616"/>
    <lineage>
        <taxon>Eukaryota</taxon>
        <taxon>Fungi</taxon>
        <taxon>Dikarya</taxon>
        <taxon>Ascomycota</taxon>
        <taxon>Pezizomycotina</taxon>
        <taxon>Eurotiomycetes</taxon>
        <taxon>Eurotiomycetidae</taxon>
        <taxon>Eurotiales</taxon>
        <taxon>Aspergillaceae</taxon>
        <taxon>Penicillium</taxon>
    </lineage>
</organism>
<keyword evidence="2" id="KW-0479">Metal-binding</keyword>
<evidence type="ECO:0000256" key="5">
    <source>
        <dbReference type="ARBA" id="ARBA00023163"/>
    </source>
</evidence>
<dbReference type="GO" id="GO:0006351">
    <property type="term" value="P:DNA-templated transcription"/>
    <property type="evidence" value="ECO:0007669"/>
    <property type="project" value="InterPro"/>
</dbReference>
<dbReference type="AlphaFoldDB" id="A0AAD6CMC2"/>
<evidence type="ECO:0000313" key="9">
    <source>
        <dbReference type="Proteomes" id="UP001220324"/>
    </source>
</evidence>
<keyword evidence="6" id="KW-0539">Nucleus</keyword>
<evidence type="ECO:0000256" key="1">
    <source>
        <dbReference type="ARBA" id="ARBA00004123"/>
    </source>
</evidence>
<keyword evidence="3" id="KW-0805">Transcription regulation</keyword>
<evidence type="ECO:0000313" key="8">
    <source>
        <dbReference type="EMBL" id="KAJ5525758.1"/>
    </source>
</evidence>
<reference evidence="8 9" key="1">
    <citation type="journal article" date="2023" name="IMA Fungus">
        <title>Comparative genomic study of the Penicillium genus elucidates a diverse pangenome and 15 lateral gene transfer events.</title>
        <authorList>
            <person name="Petersen C."/>
            <person name="Sorensen T."/>
            <person name="Nielsen M.R."/>
            <person name="Sondergaard T.E."/>
            <person name="Sorensen J.L."/>
            <person name="Fitzpatrick D.A."/>
            <person name="Frisvad J.C."/>
            <person name="Nielsen K.L."/>
        </authorList>
    </citation>
    <scope>NUCLEOTIDE SEQUENCE [LARGE SCALE GENOMIC DNA]</scope>
    <source>
        <strain evidence="8 9">IBT 35679</strain>
    </source>
</reference>
<dbReference type="InterPro" id="IPR036864">
    <property type="entry name" value="Zn2-C6_fun-type_DNA-bd_sf"/>
</dbReference>
<dbReference type="InterPro" id="IPR050613">
    <property type="entry name" value="Sec_Metabolite_Reg"/>
</dbReference>
<dbReference type="EMBL" id="JAQIZZ010000008">
    <property type="protein sequence ID" value="KAJ5525758.1"/>
    <property type="molecule type" value="Genomic_DNA"/>
</dbReference>
<dbReference type="PANTHER" id="PTHR31001">
    <property type="entry name" value="UNCHARACTERIZED TRANSCRIPTIONAL REGULATORY PROTEIN"/>
    <property type="match status" value="1"/>
</dbReference>
<dbReference type="GO" id="GO:0008270">
    <property type="term" value="F:zinc ion binding"/>
    <property type="evidence" value="ECO:0007669"/>
    <property type="project" value="InterPro"/>
</dbReference>
<proteinExistence type="predicted"/>
<dbReference type="SUPFAM" id="SSF57701">
    <property type="entry name" value="Zn2/Cys6 DNA-binding domain"/>
    <property type="match status" value="1"/>
</dbReference>
<dbReference type="PANTHER" id="PTHR31001:SF40">
    <property type="entry name" value="ZN(II)2CYS6 TRANSCRIPTION FACTOR (EUROFUNG)"/>
    <property type="match status" value="1"/>
</dbReference>
<evidence type="ECO:0000256" key="2">
    <source>
        <dbReference type="ARBA" id="ARBA00022723"/>
    </source>
</evidence>
<name>A0AAD6CMC2_9EURO</name>
<dbReference type="CDD" id="cd12148">
    <property type="entry name" value="fungal_TF_MHR"/>
    <property type="match status" value="1"/>
</dbReference>
<dbReference type="Proteomes" id="UP001220324">
    <property type="component" value="Unassembled WGS sequence"/>
</dbReference>
<dbReference type="GO" id="GO:0005634">
    <property type="term" value="C:nucleus"/>
    <property type="evidence" value="ECO:0007669"/>
    <property type="project" value="UniProtKB-SubCell"/>
</dbReference>
<evidence type="ECO:0000259" key="7">
    <source>
        <dbReference type="PROSITE" id="PS50048"/>
    </source>
</evidence>
<accession>A0AAD6CMC2</accession>
<evidence type="ECO:0000256" key="3">
    <source>
        <dbReference type="ARBA" id="ARBA00023015"/>
    </source>
</evidence>
<keyword evidence="4" id="KW-0238">DNA-binding</keyword>
<comment type="caution">
    <text evidence="8">The sequence shown here is derived from an EMBL/GenBank/DDBJ whole genome shotgun (WGS) entry which is preliminary data.</text>
</comment>
<evidence type="ECO:0000256" key="4">
    <source>
        <dbReference type="ARBA" id="ARBA00023125"/>
    </source>
</evidence>
<dbReference type="Pfam" id="PF04082">
    <property type="entry name" value="Fungal_trans"/>
    <property type="match status" value="1"/>
</dbReference>
<dbReference type="GO" id="GO:0000981">
    <property type="term" value="F:DNA-binding transcription factor activity, RNA polymerase II-specific"/>
    <property type="evidence" value="ECO:0007669"/>
    <property type="project" value="InterPro"/>
</dbReference>
<sequence>MTDRVRRNGQPSSCEPCRRSKLRCDHARPHCTRCTRRKISSKCYYHPSPMTRGADSYAEFLLTPQIPRPVEPAATSPVWAPLSPPENENLSADYGYDRGTGLVNMHNSLMPLADLDGRQPHRAFAYLTRTGIFTPKRAYPVTPAAISEGVEVLRSLLEFNSDLHDLDNRLGGNDAVDQCGSLIYNAAWRATQAALRCLGSRPSVTELAKLATAIFEQTATPLELPISAENDAIEIALSGPRLRWETVGLCLTQIGSYVATMRTNDQAFLAHGQSSFNRQKAMIMAFDACIKTRAFCDQVEQTNDLTLWLLVSVSTLATWCFGDDSSRAWCLVGDLSSALAALGFHKGFNEKSSSPYLVELRKRVMALAHQRDKDLATFVGRPPRLSIRYYTMDLPLDLPDYIIIGPTKQFESARAELDENGWSGNVMVNPVSRLRAVLLLSLTREKVLELSLGPQIPNIAQKAREILSELTFTWDSIPQIQYKQSMCDTMLPSAVWVVLGPRLEYLYTKFLLHKLLITHNEGNRESMIQTSHDILHLALSLMKKHDLIATPNLEWLMVFYAMPCASILILELFRQNRQSCRSTALNRSTLIQDISVLISCCDLLAISGQSNYQICKQAQAVFSRCLDQILNPTELCSHSLMRQGGREEKQEHFSLGSMDFGLTELYPQNPEWSTWLESFDTYE</sequence>
<keyword evidence="5" id="KW-0804">Transcription</keyword>
<comment type="subcellular location">
    <subcellularLocation>
        <location evidence="1">Nucleus</location>
    </subcellularLocation>
</comment>
<dbReference type="InterPro" id="IPR001138">
    <property type="entry name" value="Zn2Cys6_DnaBD"/>
</dbReference>
<keyword evidence="9" id="KW-1185">Reference proteome</keyword>
<dbReference type="PROSITE" id="PS00463">
    <property type="entry name" value="ZN2_CY6_FUNGAL_1"/>
    <property type="match status" value="1"/>
</dbReference>
<dbReference type="CDD" id="cd00067">
    <property type="entry name" value="GAL4"/>
    <property type="match status" value="1"/>
</dbReference>
<feature type="domain" description="Zn(2)-C6 fungal-type" evidence="7">
    <location>
        <begin position="13"/>
        <end position="45"/>
    </location>
</feature>
<gene>
    <name evidence="8" type="ORF">N7494_012408</name>
</gene>
<dbReference type="Gene3D" id="4.10.240.10">
    <property type="entry name" value="Zn(2)-C6 fungal-type DNA-binding domain"/>
    <property type="match status" value="1"/>
</dbReference>
<dbReference type="SMART" id="SM00066">
    <property type="entry name" value="GAL4"/>
    <property type="match status" value="1"/>
</dbReference>
<protein>
    <recommendedName>
        <fullName evidence="7">Zn(2)-C6 fungal-type domain-containing protein</fullName>
    </recommendedName>
</protein>
<dbReference type="GO" id="GO:0003677">
    <property type="term" value="F:DNA binding"/>
    <property type="evidence" value="ECO:0007669"/>
    <property type="project" value="UniProtKB-KW"/>
</dbReference>
<dbReference type="InterPro" id="IPR007219">
    <property type="entry name" value="XnlR_reg_dom"/>
</dbReference>
<dbReference type="Pfam" id="PF00172">
    <property type="entry name" value="Zn_clus"/>
    <property type="match status" value="1"/>
</dbReference>